<proteinExistence type="predicted"/>
<evidence type="ECO:0000313" key="1">
    <source>
        <dbReference type="EMBL" id="KAK3582285.1"/>
    </source>
</evidence>
<protein>
    <submittedName>
        <fullName evidence="1">Uncharacterized protein</fullName>
    </submittedName>
</protein>
<dbReference type="Proteomes" id="UP001195483">
    <property type="component" value="Unassembled WGS sequence"/>
</dbReference>
<gene>
    <name evidence="1" type="ORF">CHS0354_023824</name>
</gene>
<evidence type="ECO:0000313" key="2">
    <source>
        <dbReference type="Proteomes" id="UP001195483"/>
    </source>
</evidence>
<reference evidence="1" key="3">
    <citation type="submission" date="2023-05" db="EMBL/GenBank/DDBJ databases">
        <authorList>
            <person name="Smith C.H."/>
        </authorList>
    </citation>
    <scope>NUCLEOTIDE SEQUENCE</scope>
    <source>
        <strain evidence="1">CHS0354</strain>
        <tissue evidence="1">Mantle</tissue>
    </source>
</reference>
<sequence length="380" mass="41912">MSEKLSMGLESKLIDVFDQLNQKYKYGEHYLLSFHTDNYGGEACYDAPLEVSDDAGGYVVRMSKGSFITVPKESLNDFGSPQFLALWGDKIHKTLKSPPGVRKEVFAQSDFAPRLSREEQIVANIKIASVDFELGGTETQFAYDYFFDGQEDILPRVSYQTYKNGKEGVLDIRKHVGDVADEHDSDDSRFDFSNLFGNSSSQHYSRLLLPFQIPVSIDITAAAGTNLVNVTGLKLRRFSMYIGTGEGSFECKSLNTELCESLNFSIGAATANINGLGNTNTKKINASTRAGRLNLNFDGDLKIETVVNVNVSAGFVTLGIPKRFGVKVYFLGKILSSISLPDMVFSSEGQHYTNRTYGSTESSLVIHVNVGAGRVKIVWL</sequence>
<name>A0AAE0VMM0_9BIVA</name>
<dbReference type="EMBL" id="JAEAOA010001427">
    <property type="protein sequence ID" value="KAK3582285.1"/>
    <property type="molecule type" value="Genomic_DNA"/>
</dbReference>
<dbReference type="AlphaFoldDB" id="A0AAE0VMM0"/>
<accession>A0AAE0VMM0</accession>
<organism evidence="1 2">
    <name type="scientific">Potamilus streckersoni</name>
    <dbReference type="NCBI Taxonomy" id="2493646"/>
    <lineage>
        <taxon>Eukaryota</taxon>
        <taxon>Metazoa</taxon>
        <taxon>Spiralia</taxon>
        <taxon>Lophotrochozoa</taxon>
        <taxon>Mollusca</taxon>
        <taxon>Bivalvia</taxon>
        <taxon>Autobranchia</taxon>
        <taxon>Heteroconchia</taxon>
        <taxon>Palaeoheterodonta</taxon>
        <taxon>Unionida</taxon>
        <taxon>Unionoidea</taxon>
        <taxon>Unionidae</taxon>
        <taxon>Ambleminae</taxon>
        <taxon>Lampsilini</taxon>
        <taxon>Potamilus</taxon>
    </lineage>
</organism>
<keyword evidence="2" id="KW-1185">Reference proteome</keyword>
<reference evidence="1" key="2">
    <citation type="journal article" date="2021" name="Genome Biol. Evol.">
        <title>Developing a high-quality reference genome for a parasitic bivalve with doubly uniparental inheritance (Bivalvia: Unionida).</title>
        <authorList>
            <person name="Smith C.H."/>
        </authorList>
    </citation>
    <scope>NUCLEOTIDE SEQUENCE</scope>
    <source>
        <strain evidence="1">CHS0354</strain>
        <tissue evidence="1">Mantle</tissue>
    </source>
</reference>
<comment type="caution">
    <text evidence="1">The sequence shown here is derived from an EMBL/GenBank/DDBJ whole genome shotgun (WGS) entry which is preliminary data.</text>
</comment>
<reference evidence="1" key="1">
    <citation type="journal article" date="2021" name="Genome Biol. Evol.">
        <title>A High-Quality Reference Genome for a Parasitic Bivalve with Doubly Uniparental Inheritance (Bivalvia: Unionida).</title>
        <authorList>
            <person name="Smith C.H."/>
        </authorList>
    </citation>
    <scope>NUCLEOTIDE SEQUENCE</scope>
    <source>
        <strain evidence="1">CHS0354</strain>
    </source>
</reference>